<feature type="non-terminal residue" evidence="1">
    <location>
        <position position="1"/>
    </location>
</feature>
<sequence>DEAAFLAAQIALGPGQAQRLAEAVLSLFHERDERRMNVALARDRRGVAELLHHRREQQLQRQVGLGAGERLERGNAGSPSAEMLGGEIAARGLLDIVVDVGRGDRMGFALIVHPREQMLVVEILHLLDGGGEALVGDRHVALLSRLAL</sequence>
<name>A0A699VQ16_TANCI</name>
<comment type="caution">
    <text evidence="1">The sequence shown here is derived from an EMBL/GenBank/DDBJ whole genome shotgun (WGS) entry which is preliminary data.</text>
</comment>
<reference evidence="1" key="1">
    <citation type="journal article" date="2019" name="Sci. Rep.">
        <title>Draft genome of Tanacetum cinerariifolium, the natural source of mosquito coil.</title>
        <authorList>
            <person name="Yamashiro T."/>
            <person name="Shiraishi A."/>
            <person name="Satake H."/>
            <person name="Nakayama K."/>
        </authorList>
    </citation>
    <scope>NUCLEOTIDE SEQUENCE</scope>
</reference>
<organism evidence="1">
    <name type="scientific">Tanacetum cinerariifolium</name>
    <name type="common">Dalmatian daisy</name>
    <name type="synonym">Chrysanthemum cinerariifolium</name>
    <dbReference type="NCBI Taxonomy" id="118510"/>
    <lineage>
        <taxon>Eukaryota</taxon>
        <taxon>Viridiplantae</taxon>
        <taxon>Streptophyta</taxon>
        <taxon>Embryophyta</taxon>
        <taxon>Tracheophyta</taxon>
        <taxon>Spermatophyta</taxon>
        <taxon>Magnoliopsida</taxon>
        <taxon>eudicotyledons</taxon>
        <taxon>Gunneridae</taxon>
        <taxon>Pentapetalae</taxon>
        <taxon>asterids</taxon>
        <taxon>campanulids</taxon>
        <taxon>Asterales</taxon>
        <taxon>Asteraceae</taxon>
        <taxon>Asteroideae</taxon>
        <taxon>Anthemideae</taxon>
        <taxon>Anthemidinae</taxon>
        <taxon>Tanacetum</taxon>
    </lineage>
</organism>
<feature type="non-terminal residue" evidence="1">
    <location>
        <position position="148"/>
    </location>
</feature>
<protein>
    <submittedName>
        <fullName evidence="1">Uncharacterized protein</fullName>
    </submittedName>
</protein>
<dbReference type="EMBL" id="BKCJ011455582">
    <property type="protein sequence ID" value="GFD35171.1"/>
    <property type="molecule type" value="Genomic_DNA"/>
</dbReference>
<dbReference type="AlphaFoldDB" id="A0A699VQ16"/>
<proteinExistence type="predicted"/>
<accession>A0A699VQ16</accession>
<gene>
    <name evidence="1" type="ORF">Tci_907140</name>
</gene>
<evidence type="ECO:0000313" key="1">
    <source>
        <dbReference type="EMBL" id="GFD35171.1"/>
    </source>
</evidence>